<evidence type="ECO:0000256" key="1">
    <source>
        <dbReference type="ARBA" id="ARBA00022729"/>
    </source>
</evidence>
<feature type="domain" description="Cytochrome c-type protein NrfB-like" evidence="4">
    <location>
        <begin position="92"/>
        <end position="166"/>
    </location>
</feature>
<reference evidence="5 6" key="1">
    <citation type="submission" date="2020-04" db="EMBL/GenBank/DDBJ databases">
        <title>Ferrimonas sp. S7 isolated from sea water.</title>
        <authorList>
            <person name="Bae S.S."/>
            <person name="Baek K."/>
        </authorList>
    </citation>
    <scope>NUCLEOTIDE SEQUENCE [LARGE SCALE GENOMIC DNA]</scope>
    <source>
        <strain evidence="5 6">S7</strain>
    </source>
</reference>
<evidence type="ECO:0000313" key="5">
    <source>
        <dbReference type="EMBL" id="QIZ76018.1"/>
    </source>
</evidence>
<dbReference type="Gene3D" id="1.10.1130.10">
    <property type="entry name" value="Flavocytochrome C3, Chain A"/>
    <property type="match status" value="1"/>
</dbReference>
<dbReference type="Pfam" id="PF09699">
    <property type="entry name" value="Paired_CXXCH_1"/>
    <property type="match status" value="2"/>
</dbReference>
<dbReference type="InterPro" id="IPR036280">
    <property type="entry name" value="Multihaem_cyt_sf"/>
</dbReference>
<dbReference type="GO" id="GO:0016491">
    <property type="term" value="F:oxidoreductase activity"/>
    <property type="evidence" value="ECO:0007669"/>
    <property type="project" value="TreeGrafter"/>
</dbReference>
<evidence type="ECO:0000259" key="3">
    <source>
        <dbReference type="Pfam" id="PF09699"/>
    </source>
</evidence>
<dbReference type="KEGG" id="fes:HER31_03425"/>
<proteinExistence type="predicted"/>
<dbReference type="InterPro" id="IPR020015">
    <property type="entry name" value="Decahaem_cyt-c_DmsE"/>
</dbReference>
<dbReference type="InterPro" id="IPR053875">
    <property type="entry name" value="Cytochrom_c_NrfB-like_dom"/>
</dbReference>
<sequence length="317" mass="34269">MHAKQLIATVLGGALLALTCTSPAMAAGKWAHMDSAEFEAVLDQKFAEGKYSKKGADNCLMCHKKSDKVMALFDGVHGRMDHKDSPMAGLQCEACHGPMGKHNKGGKEPMIAFGEGSPLSSEKQNSVCLSCHQDEERMAWHSSTHNLEELDCADCHQVHAAKDPIMEPATEVETCSNCHTRQKADMAKRSAHPMDWGGMTCSSCHNAHGSMSEAALNSTSINENCYECHAEKRGPFLFEHEPVVEDCSACHNVHGSVNKDMLTRRAPQLCQSCHSSAHNGNPAFNSGSDVMTAGKSCLNCHNQIHGSNHPNGSALMR</sequence>
<evidence type="ECO:0000313" key="6">
    <source>
        <dbReference type="Proteomes" id="UP000501602"/>
    </source>
</evidence>
<feature type="domain" description="Doubled CXXCH motif" evidence="3">
    <location>
        <begin position="240"/>
        <end position="277"/>
    </location>
</feature>
<dbReference type="Gene3D" id="1.10.287.3080">
    <property type="match status" value="1"/>
</dbReference>
<dbReference type="Proteomes" id="UP000501602">
    <property type="component" value="Chromosome"/>
</dbReference>
<dbReference type="NCBIfam" id="TIGR03508">
    <property type="entry name" value="decahem_SO"/>
    <property type="match status" value="1"/>
</dbReference>
<keyword evidence="6" id="KW-1185">Reference proteome</keyword>
<gene>
    <name evidence="5" type="ORF">HER31_03425</name>
</gene>
<evidence type="ECO:0000259" key="4">
    <source>
        <dbReference type="Pfam" id="PF22678"/>
    </source>
</evidence>
<feature type="domain" description="Doubled CXXCH motif" evidence="3">
    <location>
        <begin position="193"/>
        <end position="233"/>
    </location>
</feature>
<dbReference type="InterPro" id="IPR010177">
    <property type="entry name" value="Paired_CXXCH_1"/>
</dbReference>
<evidence type="ECO:0000256" key="2">
    <source>
        <dbReference type="SAM" id="SignalP"/>
    </source>
</evidence>
<feature type="signal peptide" evidence="2">
    <location>
        <begin position="1"/>
        <end position="26"/>
    </location>
</feature>
<dbReference type="Gene3D" id="3.90.10.10">
    <property type="entry name" value="Cytochrome C3"/>
    <property type="match status" value="1"/>
</dbReference>
<dbReference type="PANTHER" id="PTHR35038:SF6">
    <property type="entry name" value="SURFACE LOCALIZED DECAHEME CYTOCHROME C LIPOPROTEIN"/>
    <property type="match status" value="1"/>
</dbReference>
<dbReference type="PANTHER" id="PTHR35038">
    <property type="entry name" value="DISSIMILATORY SULFITE REDUCTASE SIRA"/>
    <property type="match status" value="1"/>
</dbReference>
<dbReference type="RefSeq" id="WP_168659279.1">
    <property type="nucleotide sequence ID" value="NZ_CP051180.1"/>
</dbReference>
<dbReference type="Pfam" id="PF22678">
    <property type="entry name" value="Cytochrom_c_NrfB-like"/>
    <property type="match status" value="1"/>
</dbReference>
<dbReference type="SUPFAM" id="SSF48695">
    <property type="entry name" value="Multiheme cytochromes"/>
    <property type="match status" value="1"/>
</dbReference>
<dbReference type="NCBIfam" id="TIGR01905">
    <property type="entry name" value="paired_CXXCH_1"/>
    <property type="match status" value="2"/>
</dbReference>
<dbReference type="EMBL" id="CP051180">
    <property type="protein sequence ID" value="QIZ76018.1"/>
    <property type="molecule type" value="Genomic_DNA"/>
</dbReference>
<accession>A0A6H1UB06</accession>
<keyword evidence="1 2" id="KW-0732">Signal</keyword>
<name>A0A6H1UB06_9GAMM</name>
<organism evidence="5 6">
    <name type="scientific">Ferrimonas lipolytica</name>
    <dbReference type="NCBI Taxonomy" id="2724191"/>
    <lineage>
        <taxon>Bacteria</taxon>
        <taxon>Pseudomonadati</taxon>
        <taxon>Pseudomonadota</taxon>
        <taxon>Gammaproteobacteria</taxon>
        <taxon>Alteromonadales</taxon>
        <taxon>Ferrimonadaceae</taxon>
        <taxon>Ferrimonas</taxon>
    </lineage>
</organism>
<feature type="chain" id="PRO_5026136750" evidence="2">
    <location>
        <begin position="27"/>
        <end position="317"/>
    </location>
</feature>
<protein>
    <submittedName>
        <fullName evidence="5">DmsE family decaheme c-type cytochrome</fullName>
    </submittedName>
</protein>
<dbReference type="InterPro" id="IPR051829">
    <property type="entry name" value="Multiheme_Cytochr_ET"/>
</dbReference>
<dbReference type="AlphaFoldDB" id="A0A6H1UB06"/>